<dbReference type="Proteomes" id="UP000235533">
    <property type="component" value="Unassembled WGS sequence"/>
</dbReference>
<feature type="region of interest" description="Disordered" evidence="1">
    <location>
        <begin position="23"/>
        <end position="64"/>
    </location>
</feature>
<dbReference type="RefSeq" id="WP_102554065.1">
    <property type="nucleotide sequence ID" value="NZ_MCZF01000304.1"/>
</dbReference>
<proteinExistence type="predicted"/>
<accession>A0A2N7JJ24</accession>
<comment type="caution">
    <text evidence="2">The sequence shown here is derived from an EMBL/GenBank/DDBJ whole genome shotgun (WGS) entry which is preliminary data.</text>
</comment>
<dbReference type="AlphaFoldDB" id="A0A2N7JJ24"/>
<organism evidence="2 3">
    <name type="scientific">Vibrio splendidus</name>
    <dbReference type="NCBI Taxonomy" id="29497"/>
    <lineage>
        <taxon>Bacteria</taxon>
        <taxon>Pseudomonadati</taxon>
        <taxon>Pseudomonadota</taxon>
        <taxon>Gammaproteobacteria</taxon>
        <taxon>Vibrionales</taxon>
        <taxon>Vibrionaceae</taxon>
        <taxon>Vibrio</taxon>
    </lineage>
</organism>
<reference evidence="3" key="1">
    <citation type="submission" date="2016-07" db="EMBL/GenBank/DDBJ databases">
        <title>Nontailed viruses are major unrecognized killers of bacteria in the ocean.</title>
        <authorList>
            <person name="Kauffman K."/>
            <person name="Hussain F."/>
            <person name="Yang J."/>
            <person name="Arevalo P."/>
            <person name="Brown J."/>
            <person name="Cutler M."/>
            <person name="Kelly L."/>
            <person name="Polz M.F."/>
        </authorList>
    </citation>
    <scope>NUCLEOTIDE SEQUENCE [LARGE SCALE GENOMIC DNA]</scope>
    <source>
        <strain evidence="3">10N.261.48.B5</strain>
    </source>
</reference>
<evidence type="ECO:0000313" key="2">
    <source>
        <dbReference type="EMBL" id="PMM40224.1"/>
    </source>
</evidence>
<evidence type="ECO:0000256" key="1">
    <source>
        <dbReference type="SAM" id="MobiDB-lite"/>
    </source>
</evidence>
<evidence type="ECO:0000313" key="3">
    <source>
        <dbReference type="Proteomes" id="UP000235533"/>
    </source>
</evidence>
<dbReference type="EMBL" id="MCZF01000304">
    <property type="protein sequence ID" value="PMM40224.1"/>
    <property type="molecule type" value="Genomic_DNA"/>
</dbReference>
<feature type="compositionally biased region" description="Polar residues" evidence="1">
    <location>
        <begin position="31"/>
        <end position="47"/>
    </location>
</feature>
<gene>
    <name evidence="2" type="ORF">BCT54_12625</name>
</gene>
<name>A0A2N7JJ24_VIBSP</name>
<protein>
    <submittedName>
        <fullName evidence="2">Uncharacterized protein</fullName>
    </submittedName>
</protein>
<sequence length="64" mass="6770">MADNRTTLNDGLQMTDVTKGRTLVTEGRVQNGRTLPSATTTQATGSSPARPAAPKPMPTRNSNE</sequence>